<dbReference type="RefSeq" id="WP_313984206.1">
    <property type="nucleotide sequence ID" value="NZ_JASJOR010000010.1"/>
</dbReference>
<proteinExistence type="predicted"/>
<evidence type="ECO:0000313" key="3">
    <source>
        <dbReference type="Proteomes" id="UP001228581"/>
    </source>
</evidence>
<accession>A0AAE3QV10</accession>
<comment type="caution">
    <text evidence="1">The sequence shown here is derived from an EMBL/GenBank/DDBJ whole genome shotgun (WGS) entry which is preliminary data.</text>
</comment>
<gene>
    <name evidence="1" type="ORF">QNI16_25120</name>
    <name evidence="2" type="ORF">QNI19_14135</name>
</gene>
<dbReference type="EMBL" id="JASJOS010000012">
    <property type="protein sequence ID" value="MDJ1483806.1"/>
    <property type="molecule type" value="Genomic_DNA"/>
</dbReference>
<dbReference type="AlphaFoldDB" id="A0AAE3QV10"/>
<name>A0AAE3QV10_9BACT</name>
<keyword evidence="3" id="KW-1185">Reference proteome</keyword>
<reference evidence="1 3" key="1">
    <citation type="submission" date="2023-05" db="EMBL/GenBank/DDBJ databases">
        <authorList>
            <person name="Zhang X."/>
        </authorList>
    </citation>
    <scope>NUCLEOTIDE SEQUENCE</scope>
    <source>
        <strain evidence="2 3">DM2B3-1</strain>
        <strain evidence="1">YF14B1</strain>
    </source>
</reference>
<dbReference type="Proteomes" id="UP001228581">
    <property type="component" value="Unassembled WGS sequence"/>
</dbReference>
<evidence type="ECO:0000313" key="2">
    <source>
        <dbReference type="EMBL" id="MDJ1494078.1"/>
    </source>
</evidence>
<organism evidence="1 4">
    <name type="scientific">Xanthocytophaga flava</name>
    <dbReference type="NCBI Taxonomy" id="3048013"/>
    <lineage>
        <taxon>Bacteria</taxon>
        <taxon>Pseudomonadati</taxon>
        <taxon>Bacteroidota</taxon>
        <taxon>Cytophagia</taxon>
        <taxon>Cytophagales</taxon>
        <taxon>Rhodocytophagaceae</taxon>
        <taxon>Xanthocytophaga</taxon>
    </lineage>
</organism>
<evidence type="ECO:0000313" key="4">
    <source>
        <dbReference type="Proteomes" id="UP001241110"/>
    </source>
</evidence>
<sequence>MLSKILFTTTLLLAIYMIGIDFFKSFYTSQHQWQDNIVKAQNYLYNKKNSENVIIGSSLSNRLIMDSIPNLTNIAFSGLSIFDGLNLVLHKDILPKNVFIEMNVALRPKDDQFETSLFSPISFYSKKIFSSLRDDKQPVGIAGVYVNQKLTKKVLFKIKSFTGSMKASKVNSNKDLFQTMLNNQITQYSISPDTILIEDRFTLLQKTIKYLESKGTKITFFEMPVNQSLCNLPKATIIRQNFQKYFPNKNYTYISTPSCSEYKTTDGVHLTNKEAIKYTLYFRSEAENIIRQKNL</sequence>
<dbReference type="Proteomes" id="UP001241110">
    <property type="component" value="Unassembled WGS sequence"/>
</dbReference>
<evidence type="ECO:0000313" key="1">
    <source>
        <dbReference type="EMBL" id="MDJ1483806.1"/>
    </source>
</evidence>
<protein>
    <submittedName>
        <fullName evidence="1">Uncharacterized protein</fullName>
    </submittedName>
</protein>
<dbReference type="EMBL" id="JASJOT010000008">
    <property type="protein sequence ID" value="MDJ1494078.1"/>
    <property type="molecule type" value="Genomic_DNA"/>
</dbReference>